<gene>
    <name evidence="1" type="ORF">E4T88_06515</name>
</gene>
<name>A0A4Y9IPJ7_9BACT</name>
<dbReference type="OrthoDB" id="40820at2"/>
<accession>A0A4Y9IPJ7</accession>
<protein>
    <submittedName>
        <fullName evidence="1">Uncharacterized protein</fullName>
    </submittedName>
</protein>
<evidence type="ECO:0000313" key="2">
    <source>
        <dbReference type="Proteomes" id="UP000298285"/>
    </source>
</evidence>
<comment type="caution">
    <text evidence="1">The sequence shown here is derived from an EMBL/GenBank/DDBJ whole genome shotgun (WGS) entry which is preliminary data.</text>
</comment>
<proteinExistence type="predicted"/>
<dbReference type="EMBL" id="SPPK01000002">
    <property type="protein sequence ID" value="TFU89664.1"/>
    <property type="molecule type" value="Genomic_DNA"/>
</dbReference>
<dbReference type="AlphaFoldDB" id="A0A4Y9IPJ7"/>
<sequence>MKNLIRYCFPLIILLFIVSCSDNKDEETKGVPLQTAEGISKVDLSARGEWKLMIGYIYSYSTSASDYNFSIDKNKIMVLSPKDQPFLFDRSYKEGDTGYAPLWLVSKDYTTRTKTSPTPPVYPNIKDQSTAEKFFNADALCCNYQSTVSPHIKDLVFTHANALLEFETEGLPDNAKIEVYNYGRITPLRDSNNTNRYKAIAVANREYGPSAITITIDNKSYIAFISEGSLEADTHYTFKVKPDMEAKEFVITDLTKTKWSEQ</sequence>
<dbReference type="PROSITE" id="PS51257">
    <property type="entry name" value="PROKAR_LIPOPROTEIN"/>
    <property type="match status" value="1"/>
</dbReference>
<dbReference type="Proteomes" id="UP000298285">
    <property type="component" value="Unassembled WGS sequence"/>
</dbReference>
<organism evidence="1 2">
    <name type="scientific">Dysgonomonas mossii</name>
    <dbReference type="NCBI Taxonomy" id="163665"/>
    <lineage>
        <taxon>Bacteria</taxon>
        <taxon>Pseudomonadati</taxon>
        <taxon>Bacteroidota</taxon>
        <taxon>Bacteroidia</taxon>
        <taxon>Bacteroidales</taxon>
        <taxon>Dysgonomonadaceae</taxon>
        <taxon>Dysgonomonas</taxon>
    </lineage>
</organism>
<dbReference type="RefSeq" id="WP_135104665.1">
    <property type="nucleotide sequence ID" value="NZ_JADGKW010000002.1"/>
</dbReference>
<reference evidence="1 2" key="1">
    <citation type="submission" date="2019-03" db="EMBL/GenBank/DDBJ databases">
        <title>Diversity of the mouse oral microbiome.</title>
        <authorList>
            <person name="Joseph S."/>
            <person name="Aduse-Opoku J."/>
            <person name="Curtis M."/>
            <person name="Wade W."/>
            <person name="Hashim A."/>
        </authorList>
    </citation>
    <scope>NUCLEOTIDE SEQUENCE [LARGE SCALE GENOMIC DNA]</scope>
    <source>
        <strain evidence="1 2">P11</strain>
    </source>
</reference>
<evidence type="ECO:0000313" key="1">
    <source>
        <dbReference type="EMBL" id="TFU89664.1"/>
    </source>
</evidence>